<feature type="compositionally biased region" description="Gly residues" evidence="1">
    <location>
        <begin position="329"/>
        <end position="348"/>
    </location>
</feature>
<feature type="region of interest" description="Disordered" evidence="1">
    <location>
        <begin position="73"/>
        <end position="95"/>
    </location>
</feature>
<keyword evidence="2" id="KW-0732">Signal</keyword>
<name>A0A238ZA59_9ACTN</name>
<protein>
    <recommendedName>
        <fullName evidence="5">Small secreted domain</fullName>
    </recommendedName>
</protein>
<proteinExistence type="predicted"/>
<dbReference type="Proteomes" id="UP000198403">
    <property type="component" value="Unassembled WGS sequence"/>
</dbReference>
<feature type="chain" id="PRO_5012104944" description="Small secreted domain" evidence="2">
    <location>
        <begin position="29"/>
        <end position="476"/>
    </location>
</feature>
<dbReference type="AlphaFoldDB" id="A0A238ZA59"/>
<feature type="region of interest" description="Disordered" evidence="1">
    <location>
        <begin position="324"/>
        <end position="377"/>
    </location>
</feature>
<evidence type="ECO:0000256" key="2">
    <source>
        <dbReference type="SAM" id="SignalP"/>
    </source>
</evidence>
<evidence type="ECO:0000313" key="4">
    <source>
        <dbReference type="Proteomes" id="UP000198403"/>
    </source>
</evidence>
<dbReference type="RefSeq" id="WP_141137568.1">
    <property type="nucleotide sequence ID" value="NZ_FZNO01000026.1"/>
</dbReference>
<sequence>MNGWVKRGLRTALLTGGFLAAGVGVAAADENDLTADLLGVTATVPVQDGAVAEAPVVTGTGQDLAVGAEDGLRLPVDTDTAPGTTVHDDAGTGGLSAPVRVTEAEDRAPDPADGLTVTVPMNTSGGGSAGTTVTAPIVTGNVGGVLDGDPLTGGEVHVDLDGPVTSGPTDAGLVLDLADTVTIGDSGATARDTVLEVPVSLDGDAPSTVDVPVPGAGGALLSDNDVNIHVGDLLEDGSAGRHPSVDGEPTESLPVDLGNLVPELGDRTGTGADGALTGNTVDVDLADLLGGDGESAGTVAVVSIDGDGEGTRDDNVIGISLPLDAGALPGTGTGTGTDDGTGTGGAGADDGTQPEDGTATPNAGGDGTTSGTGTGTAEGAAGCGHECTDATGGSTGDTTPGGARAEAGPMSGPQPAGAPTGDGSAWDPCAGQSLATQAASTLDRHSAAAPVAAGAAGLLAALLLAASRGRLWTDPR</sequence>
<evidence type="ECO:0000313" key="3">
    <source>
        <dbReference type="EMBL" id="SNR79868.1"/>
    </source>
</evidence>
<reference evidence="3 4" key="1">
    <citation type="submission" date="2017-06" db="EMBL/GenBank/DDBJ databases">
        <authorList>
            <person name="Kim H.J."/>
            <person name="Triplett B.A."/>
        </authorList>
    </citation>
    <scope>NUCLEOTIDE SEQUENCE [LARGE SCALE GENOMIC DNA]</scope>
    <source>
        <strain evidence="3 4">DSM 44272</strain>
    </source>
</reference>
<accession>A0A238ZA59</accession>
<feature type="region of interest" description="Disordered" evidence="1">
    <location>
        <begin position="391"/>
        <end position="428"/>
    </location>
</feature>
<keyword evidence="4" id="KW-1185">Reference proteome</keyword>
<evidence type="ECO:0008006" key="5">
    <source>
        <dbReference type="Google" id="ProtNLM"/>
    </source>
</evidence>
<feature type="signal peptide" evidence="2">
    <location>
        <begin position="1"/>
        <end position="28"/>
    </location>
</feature>
<organism evidence="3 4">
    <name type="scientific">Blastococcus mobilis</name>
    <dbReference type="NCBI Taxonomy" id="1938746"/>
    <lineage>
        <taxon>Bacteria</taxon>
        <taxon>Bacillati</taxon>
        <taxon>Actinomycetota</taxon>
        <taxon>Actinomycetes</taxon>
        <taxon>Geodermatophilales</taxon>
        <taxon>Geodermatophilaceae</taxon>
        <taxon>Blastococcus</taxon>
    </lineage>
</organism>
<feature type="compositionally biased region" description="Low complexity" evidence="1">
    <location>
        <begin position="391"/>
        <end position="403"/>
    </location>
</feature>
<evidence type="ECO:0000256" key="1">
    <source>
        <dbReference type="SAM" id="MobiDB-lite"/>
    </source>
</evidence>
<gene>
    <name evidence="3" type="ORF">SAMN06272737_12635</name>
</gene>
<dbReference type="OrthoDB" id="9917969at2"/>
<dbReference type="EMBL" id="FZNO01000026">
    <property type="protein sequence ID" value="SNR79868.1"/>
    <property type="molecule type" value="Genomic_DNA"/>
</dbReference>
<feature type="compositionally biased region" description="Gly residues" evidence="1">
    <location>
        <begin position="364"/>
        <end position="376"/>
    </location>
</feature>